<name>A0A2K8SUH1_9NOSO</name>
<dbReference type="Proteomes" id="UP000232003">
    <property type="component" value="Chromosome"/>
</dbReference>
<dbReference type="EMBL" id="CP024785">
    <property type="protein sequence ID" value="AUB39116.1"/>
    <property type="molecule type" value="Genomic_DNA"/>
</dbReference>
<evidence type="ECO:0000313" key="2">
    <source>
        <dbReference type="Proteomes" id="UP000232003"/>
    </source>
</evidence>
<dbReference type="AlphaFoldDB" id="A0A2K8SUH1"/>
<reference evidence="1 2" key="1">
    <citation type="submission" date="2017-11" db="EMBL/GenBank/DDBJ databases">
        <title>Complete genome of a free-living desiccation-tolerant cyanobacterium and its photosynthetic adaptation to extreme terrestrial habitat.</title>
        <authorList>
            <person name="Shang J."/>
        </authorList>
    </citation>
    <scope>NUCLEOTIDE SEQUENCE [LARGE SCALE GENOMIC DNA]</scope>
    <source>
        <strain evidence="1 2">CCNUN1</strain>
    </source>
</reference>
<dbReference type="RefSeq" id="WP_100900215.1">
    <property type="nucleotide sequence ID" value="NZ_CAWNNC010000001.1"/>
</dbReference>
<protein>
    <recommendedName>
        <fullName evidence="3">Acetyltransferase</fullName>
    </recommendedName>
</protein>
<dbReference type="OrthoDB" id="9810649at2"/>
<sequence length="72" mass="8304">MLLQVKDSGELVKIVEIQELIDPNNDVVHAKDQEGQEEQQPESFKKENLVFPSGEVLPRCWLDADYRHDNAK</sequence>
<evidence type="ECO:0008006" key="3">
    <source>
        <dbReference type="Google" id="ProtNLM"/>
    </source>
</evidence>
<evidence type="ECO:0000313" key="1">
    <source>
        <dbReference type="EMBL" id="AUB39116.1"/>
    </source>
</evidence>
<dbReference type="KEGG" id="nfl:COO91_05104"/>
<keyword evidence="2" id="KW-1185">Reference proteome</keyword>
<gene>
    <name evidence="1" type="ORF">COO91_05104</name>
</gene>
<accession>A0A2K8SUH1</accession>
<organism evidence="1 2">
    <name type="scientific">Nostoc flagelliforme CCNUN1</name>
    <dbReference type="NCBI Taxonomy" id="2038116"/>
    <lineage>
        <taxon>Bacteria</taxon>
        <taxon>Bacillati</taxon>
        <taxon>Cyanobacteriota</taxon>
        <taxon>Cyanophyceae</taxon>
        <taxon>Nostocales</taxon>
        <taxon>Nostocaceae</taxon>
        <taxon>Nostoc</taxon>
    </lineage>
</organism>
<proteinExistence type="predicted"/>